<dbReference type="Proteomes" id="UP000322245">
    <property type="component" value="Unassembled WGS sequence"/>
</dbReference>
<feature type="region of interest" description="Disordered" evidence="1">
    <location>
        <begin position="40"/>
        <end position="60"/>
    </location>
</feature>
<reference evidence="2 3" key="1">
    <citation type="submission" date="2017-05" db="EMBL/GenBank/DDBJ databases">
        <title>The Genome Sequence of Tsuchiyaea wingfieldii DSM 27421.</title>
        <authorList>
            <person name="Cuomo C."/>
            <person name="Passer A."/>
            <person name="Billmyre B."/>
            <person name="Heitman J."/>
        </authorList>
    </citation>
    <scope>NUCLEOTIDE SEQUENCE [LARGE SCALE GENOMIC DNA]</scope>
    <source>
        <strain evidence="2 3">DSM 27421</strain>
    </source>
</reference>
<evidence type="ECO:0000313" key="2">
    <source>
        <dbReference type="EMBL" id="TYJ53775.1"/>
    </source>
</evidence>
<evidence type="ECO:0000313" key="3">
    <source>
        <dbReference type="Proteomes" id="UP000322245"/>
    </source>
</evidence>
<name>A0A5D3AQL1_9TREE</name>
<gene>
    <name evidence="2" type="ORF">B9479_005615</name>
</gene>
<evidence type="ECO:0000256" key="1">
    <source>
        <dbReference type="SAM" id="MobiDB-lite"/>
    </source>
</evidence>
<accession>A0A5D3AQL1</accession>
<proteinExistence type="predicted"/>
<feature type="region of interest" description="Disordered" evidence="1">
    <location>
        <begin position="104"/>
        <end position="189"/>
    </location>
</feature>
<sequence>MSSYNRRDDDGTADDLVDSMSTFAVDYGYGDDITSRMAGVNMGESSAGPSRGKGKGIFLGEEPPSLYGGYGVPKAPELHGEYDGGENYYDRDDNTAFITTSAEPENYNEQYEASGAPSPPPLISAPEPSDYFYAPTARPEDVGLTPEQYIARNSMQATSRRNSHTSSAGGSRSKKGSEEVARDHTGSGL</sequence>
<keyword evidence="3" id="KW-1185">Reference proteome</keyword>
<organism evidence="2 3">
    <name type="scientific">Cryptococcus floricola</name>
    <dbReference type="NCBI Taxonomy" id="2591691"/>
    <lineage>
        <taxon>Eukaryota</taxon>
        <taxon>Fungi</taxon>
        <taxon>Dikarya</taxon>
        <taxon>Basidiomycota</taxon>
        <taxon>Agaricomycotina</taxon>
        <taxon>Tremellomycetes</taxon>
        <taxon>Tremellales</taxon>
        <taxon>Cryptococcaceae</taxon>
        <taxon>Cryptococcus</taxon>
    </lineage>
</organism>
<protein>
    <submittedName>
        <fullName evidence="2">Uncharacterized protein</fullName>
    </submittedName>
</protein>
<dbReference type="EMBL" id="NIDF01000078">
    <property type="protein sequence ID" value="TYJ53775.1"/>
    <property type="molecule type" value="Genomic_DNA"/>
</dbReference>
<dbReference type="AlphaFoldDB" id="A0A5D3AQL1"/>
<feature type="compositionally biased region" description="Polar residues" evidence="1">
    <location>
        <begin position="151"/>
        <end position="160"/>
    </location>
</feature>
<feature type="compositionally biased region" description="Basic and acidic residues" evidence="1">
    <location>
        <begin position="175"/>
        <end position="189"/>
    </location>
</feature>
<comment type="caution">
    <text evidence="2">The sequence shown here is derived from an EMBL/GenBank/DDBJ whole genome shotgun (WGS) entry which is preliminary data.</text>
</comment>